<dbReference type="Gene3D" id="1.25.10.10">
    <property type="entry name" value="Leucine-rich Repeat Variant"/>
    <property type="match status" value="2"/>
</dbReference>
<protein>
    <submittedName>
        <fullName evidence="2">NACHT domain-containing protein</fullName>
    </submittedName>
</protein>
<dbReference type="Gene3D" id="3.40.50.300">
    <property type="entry name" value="P-loop containing nucleotide triphosphate hydrolases"/>
    <property type="match status" value="1"/>
</dbReference>
<dbReference type="SUPFAM" id="SSF52540">
    <property type="entry name" value="P-loop containing nucleoside triphosphate hydrolases"/>
    <property type="match status" value="1"/>
</dbReference>
<dbReference type="InterPro" id="IPR011989">
    <property type="entry name" value="ARM-like"/>
</dbReference>
<dbReference type="EMBL" id="CP035758">
    <property type="protein sequence ID" value="QBD74919.1"/>
    <property type="molecule type" value="Genomic_DNA"/>
</dbReference>
<dbReference type="InterPro" id="IPR016024">
    <property type="entry name" value="ARM-type_fold"/>
</dbReference>
<reference evidence="2 3" key="1">
    <citation type="submission" date="2019-01" db="EMBL/GenBank/DDBJ databases">
        <title>Ktedonosporobacter rubrisoli SCAWS-G2.</title>
        <authorList>
            <person name="Huang Y."/>
            <person name="Yan B."/>
        </authorList>
    </citation>
    <scope>NUCLEOTIDE SEQUENCE [LARGE SCALE GENOMIC DNA]</scope>
    <source>
        <strain evidence="2 3">SCAWS-G2</strain>
    </source>
</reference>
<dbReference type="Proteomes" id="UP000290365">
    <property type="component" value="Chromosome"/>
</dbReference>
<dbReference type="SUPFAM" id="SSF48371">
    <property type="entry name" value="ARM repeat"/>
    <property type="match status" value="2"/>
</dbReference>
<feature type="domain" description="NACHT" evidence="1">
    <location>
        <begin position="292"/>
        <end position="428"/>
    </location>
</feature>
<keyword evidence="3" id="KW-1185">Reference proteome</keyword>
<dbReference type="OrthoDB" id="134770at2"/>
<dbReference type="AlphaFoldDB" id="A0A4P6JIM3"/>
<evidence type="ECO:0000313" key="2">
    <source>
        <dbReference type="EMBL" id="QBD74919.1"/>
    </source>
</evidence>
<name>A0A4P6JIM3_KTERU</name>
<dbReference type="PANTHER" id="PTHR46844:SF1">
    <property type="entry name" value="SLR5058 PROTEIN"/>
    <property type="match status" value="1"/>
</dbReference>
<organism evidence="2 3">
    <name type="scientific">Ktedonosporobacter rubrisoli</name>
    <dbReference type="NCBI Taxonomy" id="2509675"/>
    <lineage>
        <taxon>Bacteria</taxon>
        <taxon>Bacillati</taxon>
        <taxon>Chloroflexota</taxon>
        <taxon>Ktedonobacteria</taxon>
        <taxon>Ktedonobacterales</taxon>
        <taxon>Ktedonosporobacteraceae</taxon>
        <taxon>Ktedonosporobacter</taxon>
    </lineage>
</organism>
<evidence type="ECO:0000313" key="3">
    <source>
        <dbReference type="Proteomes" id="UP000290365"/>
    </source>
</evidence>
<dbReference type="Pfam" id="PF05729">
    <property type="entry name" value="NACHT"/>
    <property type="match status" value="1"/>
</dbReference>
<accession>A0A4P6JIM3</accession>
<dbReference type="KEGG" id="kbs:EPA93_02495"/>
<evidence type="ECO:0000259" key="1">
    <source>
        <dbReference type="PROSITE" id="PS50837"/>
    </source>
</evidence>
<proteinExistence type="predicted"/>
<dbReference type="PANTHER" id="PTHR46844">
    <property type="entry name" value="SLR5058 PROTEIN"/>
    <property type="match status" value="1"/>
</dbReference>
<dbReference type="RefSeq" id="WP_129885518.1">
    <property type="nucleotide sequence ID" value="NZ_CP035758.1"/>
</dbReference>
<sequence>MISCRIEDAMEWLIPLIVDNVFGYLLEQSGAGEKIRSKFLPDPGKAAFGRALQKALLDFAQQYPEWAASCFDRHFLEHDGAPVLAQLLLRDGQPEPTTLARCWASSLNGNGTSLQEARLQKLRPIAAYFLHSLEHELKAEPTLRDFLNDRALELASHELTTLTDDVHAIRDYLQPVKDLAESTRSYLRWVIERNLYLDPRGTYQTQRQVQVKLEDAYISLRAQRDDVSNAVDRYLLGQELAALETQLARSALDLVEAEDRREQVMARFMGGSRAALEKTHVLDLAEVATSFERLVILGDPGSGKTTLLRYLALKHAQALYEHRPEASPELGPARFPLLLRIADYAEYGLPQGKALSEFLTDYCRKYECASRQLTDVLVTQLRQGNCLILLDGLDEVAETDERLKVVQQIEAFVQHYGQDGNRFIVSSRVAGYRTVHLNASFNHYLVCEMDEEQIEAFLQAWCPAVEAAQTPELSAEARAFTAGLEIEGIMHAIKDSPGVRRLAANPLLLRILALIHRTGAQLPQRRIELYRLAADTLARTWRVAQGVPESALVEESYLTRLLGRLAYWLHVNKPTGIATEREVYQELGQAWAAIKGLSWEEDHPDILHEVKKFLRQVREHTGLFVERAPGRYGFMHLTFEEYYAARYLVARSKTRARLIRQHLHDPRWREVILLALGFVSLDSPEDAAELVETAILARGEEAQDLGFQPSKYEKLLGRDYRFALRCLEDQIPVSPRIQRQLLDRLANEMLYQSGSMRYERYKRAINGRLRALKESKAAELLAELLKRNLHDPDRDVSLHAAQSLIRLGRRSSEVLETLRSYLHDENRDRFIQAARGLIEAKQVSEDVLSRLIDISCSAQEAQIYIQWRSAMDAFGLIDLVEHIPAAPLYQLLATERPGRFYIVALQLHKVEEQDRVKLLYELIKAFRSRDKFIQELAVIALRFIRSDYLSSELLQALSRDWEKTGIKVRAKLIGILWSIDYTSRATEFAIIKLLRSKNPYVRRYVLTQACCYLGNLKPEKRPGWVIAKIRYMAFHDQHPGVRRAALRVLCFLSPSGSILDAIVLQVVQNESPLVGVNYSLNVLLKPDCLSEQTIQVLNECLLHKDENVRYKAAYCLKLLGVINDQIISVLYAALQHSTDLEMQIEATKLAGSLSQGEETTLEALLRGLDHEDYRLRNAYAKALAQIGARCPAARDDIEQRLLRLLHDPQFQSYDKGEGRFKYNAVFDSLWQLMDKSAAST</sequence>
<dbReference type="InterPro" id="IPR027417">
    <property type="entry name" value="P-loop_NTPase"/>
</dbReference>
<dbReference type="PROSITE" id="PS50837">
    <property type="entry name" value="NACHT"/>
    <property type="match status" value="1"/>
</dbReference>
<dbReference type="InterPro" id="IPR007111">
    <property type="entry name" value="NACHT_NTPase"/>
</dbReference>
<gene>
    <name evidence="2" type="ORF">EPA93_02495</name>
</gene>